<dbReference type="Proteomes" id="UP000828390">
    <property type="component" value="Unassembled WGS sequence"/>
</dbReference>
<reference evidence="1" key="1">
    <citation type="journal article" date="2019" name="bioRxiv">
        <title>The Genome of the Zebra Mussel, Dreissena polymorpha: A Resource for Invasive Species Research.</title>
        <authorList>
            <person name="McCartney M.A."/>
            <person name="Auch B."/>
            <person name="Kono T."/>
            <person name="Mallez S."/>
            <person name="Zhang Y."/>
            <person name="Obille A."/>
            <person name="Becker A."/>
            <person name="Abrahante J.E."/>
            <person name="Garbe J."/>
            <person name="Badalamenti J.P."/>
            <person name="Herman A."/>
            <person name="Mangelson H."/>
            <person name="Liachko I."/>
            <person name="Sullivan S."/>
            <person name="Sone E.D."/>
            <person name="Koren S."/>
            <person name="Silverstein K.A.T."/>
            <person name="Beckman K.B."/>
            <person name="Gohl D.M."/>
        </authorList>
    </citation>
    <scope>NUCLEOTIDE SEQUENCE</scope>
    <source>
        <strain evidence="1">Duluth1</strain>
        <tissue evidence="1">Whole animal</tissue>
    </source>
</reference>
<sequence length="104" mass="11126">MAEFFFPGELLDATLNKVGVSLLNFSGEATGNLSVPLQALLSALLQSTLQYHTGSPAIPNLAQTHPQPRDERKTIPAGITATATEKVCCCPTMRYPSAFYPTGE</sequence>
<keyword evidence="2" id="KW-1185">Reference proteome</keyword>
<protein>
    <submittedName>
        <fullName evidence="1">Uncharacterized protein</fullName>
    </submittedName>
</protein>
<comment type="caution">
    <text evidence="1">The sequence shown here is derived from an EMBL/GenBank/DDBJ whole genome shotgun (WGS) entry which is preliminary data.</text>
</comment>
<organism evidence="1 2">
    <name type="scientific">Dreissena polymorpha</name>
    <name type="common">Zebra mussel</name>
    <name type="synonym">Mytilus polymorpha</name>
    <dbReference type="NCBI Taxonomy" id="45954"/>
    <lineage>
        <taxon>Eukaryota</taxon>
        <taxon>Metazoa</taxon>
        <taxon>Spiralia</taxon>
        <taxon>Lophotrochozoa</taxon>
        <taxon>Mollusca</taxon>
        <taxon>Bivalvia</taxon>
        <taxon>Autobranchia</taxon>
        <taxon>Heteroconchia</taxon>
        <taxon>Euheterodonta</taxon>
        <taxon>Imparidentia</taxon>
        <taxon>Neoheterodontei</taxon>
        <taxon>Myida</taxon>
        <taxon>Dreissenoidea</taxon>
        <taxon>Dreissenidae</taxon>
        <taxon>Dreissena</taxon>
    </lineage>
</organism>
<proteinExistence type="predicted"/>
<dbReference type="EMBL" id="JAIWYP010000002">
    <property type="protein sequence ID" value="KAH3870958.1"/>
    <property type="molecule type" value="Genomic_DNA"/>
</dbReference>
<dbReference type="AlphaFoldDB" id="A0A9D4RKM3"/>
<evidence type="ECO:0000313" key="1">
    <source>
        <dbReference type="EMBL" id="KAH3870958.1"/>
    </source>
</evidence>
<accession>A0A9D4RKM3</accession>
<reference evidence="1" key="2">
    <citation type="submission" date="2020-11" db="EMBL/GenBank/DDBJ databases">
        <authorList>
            <person name="McCartney M.A."/>
            <person name="Auch B."/>
            <person name="Kono T."/>
            <person name="Mallez S."/>
            <person name="Becker A."/>
            <person name="Gohl D.M."/>
            <person name="Silverstein K.A.T."/>
            <person name="Koren S."/>
            <person name="Bechman K.B."/>
            <person name="Herman A."/>
            <person name="Abrahante J.E."/>
            <person name="Garbe J."/>
        </authorList>
    </citation>
    <scope>NUCLEOTIDE SEQUENCE</scope>
    <source>
        <strain evidence="1">Duluth1</strain>
        <tissue evidence="1">Whole animal</tissue>
    </source>
</reference>
<name>A0A9D4RKM3_DREPO</name>
<evidence type="ECO:0000313" key="2">
    <source>
        <dbReference type="Proteomes" id="UP000828390"/>
    </source>
</evidence>
<gene>
    <name evidence="1" type="ORF">DPMN_034152</name>
</gene>